<dbReference type="Proteomes" id="UP000650467">
    <property type="component" value="Unassembled WGS sequence"/>
</dbReference>
<feature type="region of interest" description="Disordered" evidence="5">
    <location>
        <begin position="967"/>
        <end position="995"/>
    </location>
</feature>
<dbReference type="PANTHER" id="PTHR10543">
    <property type="entry name" value="BETA-CAROTENE DIOXYGENASE"/>
    <property type="match status" value="1"/>
</dbReference>
<feature type="region of interest" description="Disordered" evidence="5">
    <location>
        <begin position="158"/>
        <end position="205"/>
    </location>
</feature>
<keyword evidence="3" id="KW-0479">Metal-binding</keyword>
<dbReference type="EMBL" id="JAEHOC010000050">
    <property type="protein sequence ID" value="KAG2426097.1"/>
    <property type="molecule type" value="Genomic_DNA"/>
</dbReference>
<dbReference type="GO" id="GO:0010436">
    <property type="term" value="F:carotenoid dioxygenase activity"/>
    <property type="evidence" value="ECO:0007669"/>
    <property type="project" value="TreeGrafter"/>
</dbReference>
<evidence type="ECO:0000256" key="5">
    <source>
        <dbReference type="SAM" id="MobiDB-lite"/>
    </source>
</evidence>
<feature type="region of interest" description="Disordered" evidence="5">
    <location>
        <begin position="256"/>
        <end position="312"/>
    </location>
</feature>
<dbReference type="AlphaFoldDB" id="A0A835SF62"/>
<comment type="similarity">
    <text evidence="2">Belongs to the carotenoid oxygenase family.</text>
</comment>
<feature type="region of interest" description="Disordered" evidence="5">
    <location>
        <begin position="19"/>
        <end position="62"/>
    </location>
</feature>
<feature type="compositionally biased region" description="Low complexity" evidence="5">
    <location>
        <begin position="586"/>
        <end position="600"/>
    </location>
</feature>
<feature type="region of interest" description="Disordered" evidence="5">
    <location>
        <begin position="586"/>
        <end position="616"/>
    </location>
</feature>
<feature type="compositionally biased region" description="Low complexity" evidence="5">
    <location>
        <begin position="169"/>
        <end position="196"/>
    </location>
</feature>
<dbReference type="GO" id="GO:0046872">
    <property type="term" value="F:metal ion binding"/>
    <property type="evidence" value="ECO:0007669"/>
    <property type="project" value="UniProtKB-KW"/>
</dbReference>
<comment type="cofactor">
    <cofactor evidence="1">
        <name>Fe(2+)</name>
        <dbReference type="ChEBI" id="CHEBI:29033"/>
    </cofactor>
</comment>
<protein>
    <submittedName>
        <fullName evidence="6">Uncharacterized protein</fullName>
    </submittedName>
</protein>
<evidence type="ECO:0000256" key="4">
    <source>
        <dbReference type="ARBA" id="ARBA00023004"/>
    </source>
</evidence>
<gene>
    <name evidence="6" type="ORF">HXX76_013285</name>
</gene>
<evidence type="ECO:0000256" key="2">
    <source>
        <dbReference type="ARBA" id="ARBA00006787"/>
    </source>
</evidence>
<reference evidence="6" key="1">
    <citation type="journal article" date="2020" name="bioRxiv">
        <title>Comparative genomics of Chlamydomonas.</title>
        <authorList>
            <person name="Craig R.J."/>
            <person name="Hasan A.R."/>
            <person name="Ness R.W."/>
            <person name="Keightley P.D."/>
        </authorList>
    </citation>
    <scope>NUCLEOTIDE SEQUENCE</scope>
    <source>
        <strain evidence="6">SAG 7.73</strain>
    </source>
</reference>
<feature type="compositionally biased region" description="Pro residues" evidence="5">
    <location>
        <begin position="44"/>
        <end position="56"/>
    </location>
</feature>
<evidence type="ECO:0000313" key="7">
    <source>
        <dbReference type="Proteomes" id="UP000650467"/>
    </source>
</evidence>
<evidence type="ECO:0000313" key="6">
    <source>
        <dbReference type="EMBL" id="KAG2426097.1"/>
    </source>
</evidence>
<evidence type="ECO:0000256" key="1">
    <source>
        <dbReference type="ARBA" id="ARBA00001954"/>
    </source>
</evidence>
<keyword evidence="4" id="KW-0408">Iron</keyword>
<organism evidence="6 7">
    <name type="scientific">Chlamydomonas incerta</name>
    <dbReference type="NCBI Taxonomy" id="51695"/>
    <lineage>
        <taxon>Eukaryota</taxon>
        <taxon>Viridiplantae</taxon>
        <taxon>Chlorophyta</taxon>
        <taxon>core chlorophytes</taxon>
        <taxon>Chlorophyceae</taxon>
        <taxon>CS clade</taxon>
        <taxon>Chlamydomonadales</taxon>
        <taxon>Chlamydomonadaceae</taxon>
        <taxon>Chlamydomonas</taxon>
    </lineage>
</organism>
<proteinExistence type="inferred from homology"/>
<keyword evidence="7" id="KW-1185">Reference proteome</keyword>
<evidence type="ECO:0000256" key="3">
    <source>
        <dbReference type="ARBA" id="ARBA00022723"/>
    </source>
</evidence>
<dbReference type="InterPro" id="IPR004294">
    <property type="entry name" value="Carotenoid_Oase"/>
</dbReference>
<accession>A0A835SF62</accession>
<feature type="compositionally biased region" description="Low complexity" evidence="5">
    <location>
        <begin position="256"/>
        <end position="304"/>
    </location>
</feature>
<comment type="caution">
    <text evidence="6">The sequence shown here is derived from an EMBL/GenBank/DDBJ whole genome shotgun (WGS) entry which is preliminary data.</text>
</comment>
<feature type="compositionally biased region" description="Gly residues" evidence="5">
    <location>
        <begin position="601"/>
        <end position="611"/>
    </location>
</feature>
<name>A0A835SF62_CHLIN</name>
<dbReference type="OrthoDB" id="1069523at2759"/>
<sequence length="995" mass="99533">MAERRVPLYRLGRSLAVVPRAQQQLPGSPRPLPQLPAGAGVPQPAGPPPPPPPPPLDRAGDLPDKLLRDYLSGWSSQYTEYDYYVPPEAVYGKLPEEVKGTLYFIGPGLTQVYGTGVRHPADADGMVCSLAFADGGQIFFRNRYVRTPAFNTEQTLGRRTTRGLHDRGAASVAGAGARRNAAPPAPPRSLQQQALGAGAGAGATGAGAGAGPGLAGAGNPLAGLALPGPLQNLQRLPSPAALASWVLTGDANGSIFPGSSSPGGQAATATPSPFASPAASPGSSAAVGSSSTNGGSGSGSSSSSIQDIRARLKQEEEEMWGAGADIGVTPTRNQSLAAAATRGERVTPALPTRLDPMSLLGLPPLPPLSALFNPLDTSFRAPVNANIVFWGGRLLAFTDGASLPYELNKLSLETVGPYDFGGAMADMGRLVGGYKVAPAPSGAAAAGAGAGAPPPSRPAQRLVVLGAAQSGPDVLLRWLELGEDGAPAAGGGAAATTFRLPAASAQGVLDFWVTDKYYVVAQAPVDFNPQTFVTQATLGAASFAECFDWDPSRPTKLHFVARPGGAAPPPAGARASAAAAVGSRAGSVGRSSGSGVRAAGSAGGAGAGAGASGDKARPVIGSSAPVVWPPKGPDSFSVDAPALLPTSCVGCYSLGAGGSVLVLDAVCQQGLTGSNGGTLDSLIADFHRVQPKPELTRIVVDLATRTATARVLTQRTTAGATTAAVYTGNPAAAAAVGTPTAAAAAAGALAPVGSGAAFVGGYHHLFAAAAATDAAAGWAPAQVLVKLKLSPDTGLPPPAAAAAAAAGQVPFSPDTASPVQRRRGAGAEVWSPGDRVFLSAPVFIPKRTAGSVATAFGGYAPPGSALAAATASPAFRLPGALPLPLETEVEAAAAAAAAEAAARRWQEEQDGWVLVLLNDAQSMRAELCVLDARDLTAGPVAVVELPHHVPHPRALHFTRAYAGPGLAAPPGWRPRTAGATPAPSAAAQPEEKKRA</sequence>
<dbReference type="Pfam" id="PF03055">
    <property type="entry name" value="RPE65"/>
    <property type="match status" value="2"/>
</dbReference>
<dbReference type="PANTHER" id="PTHR10543:SF138">
    <property type="entry name" value="CAROTENOID OXYGENASE"/>
    <property type="match status" value="1"/>
</dbReference>
<feature type="compositionally biased region" description="Low complexity" evidence="5">
    <location>
        <begin position="967"/>
        <end position="988"/>
    </location>
</feature>
<dbReference type="GO" id="GO:0016121">
    <property type="term" value="P:carotene catabolic process"/>
    <property type="evidence" value="ECO:0007669"/>
    <property type="project" value="TreeGrafter"/>
</dbReference>